<name>A0A2U1KMF8_ARTAN</name>
<gene>
    <name evidence="1" type="ORF">CTI12_AA585880</name>
</gene>
<proteinExistence type="predicted"/>
<sequence length="65" mass="6915">MEGENESVTPIVYSGEEASAPKLNEHVSAVDAPISTMQNQTVAAQPLSNLADPIMEFIGNLSLKE</sequence>
<dbReference type="EMBL" id="PKPP01016160">
    <property type="protein sequence ID" value="PWA37955.1"/>
    <property type="molecule type" value="Genomic_DNA"/>
</dbReference>
<dbReference type="AlphaFoldDB" id="A0A2U1KMF8"/>
<keyword evidence="2" id="KW-1185">Reference proteome</keyword>
<dbReference type="Proteomes" id="UP000245207">
    <property type="component" value="Unassembled WGS sequence"/>
</dbReference>
<evidence type="ECO:0000313" key="2">
    <source>
        <dbReference type="Proteomes" id="UP000245207"/>
    </source>
</evidence>
<organism evidence="1 2">
    <name type="scientific">Artemisia annua</name>
    <name type="common">Sweet wormwood</name>
    <dbReference type="NCBI Taxonomy" id="35608"/>
    <lineage>
        <taxon>Eukaryota</taxon>
        <taxon>Viridiplantae</taxon>
        <taxon>Streptophyta</taxon>
        <taxon>Embryophyta</taxon>
        <taxon>Tracheophyta</taxon>
        <taxon>Spermatophyta</taxon>
        <taxon>Magnoliopsida</taxon>
        <taxon>eudicotyledons</taxon>
        <taxon>Gunneridae</taxon>
        <taxon>Pentapetalae</taxon>
        <taxon>asterids</taxon>
        <taxon>campanulids</taxon>
        <taxon>Asterales</taxon>
        <taxon>Asteraceae</taxon>
        <taxon>Asteroideae</taxon>
        <taxon>Anthemideae</taxon>
        <taxon>Artemisiinae</taxon>
        <taxon>Artemisia</taxon>
    </lineage>
</organism>
<comment type="caution">
    <text evidence="1">The sequence shown here is derived from an EMBL/GenBank/DDBJ whole genome shotgun (WGS) entry which is preliminary data.</text>
</comment>
<reference evidence="1 2" key="1">
    <citation type="journal article" date="2018" name="Mol. Plant">
        <title>The genome of Artemisia annua provides insight into the evolution of Asteraceae family and artemisinin biosynthesis.</title>
        <authorList>
            <person name="Shen Q."/>
            <person name="Zhang L."/>
            <person name="Liao Z."/>
            <person name="Wang S."/>
            <person name="Yan T."/>
            <person name="Shi P."/>
            <person name="Liu M."/>
            <person name="Fu X."/>
            <person name="Pan Q."/>
            <person name="Wang Y."/>
            <person name="Lv Z."/>
            <person name="Lu X."/>
            <person name="Zhang F."/>
            <person name="Jiang W."/>
            <person name="Ma Y."/>
            <person name="Chen M."/>
            <person name="Hao X."/>
            <person name="Li L."/>
            <person name="Tang Y."/>
            <person name="Lv G."/>
            <person name="Zhou Y."/>
            <person name="Sun X."/>
            <person name="Brodelius P.E."/>
            <person name="Rose J.K.C."/>
            <person name="Tang K."/>
        </authorList>
    </citation>
    <scope>NUCLEOTIDE SEQUENCE [LARGE SCALE GENOMIC DNA]</scope>
    <source>
        <strain evidence="2">cv. Huhao1</strain>
        <tissue evidence="1">Leaf</tissue>
    </source>
</reference>
<accession>A0A2U1KMF8</accession>
<evidence type="ECO:0000313" key="1">
    <source>
        <dbReference type="EMBL" id="PWA37955.1"/>
    </source>
</evidence>
<protein>
    <submittedName>
        <fullName evidence="1">Uncharacterized protein</fullName>
    </submittedName>
</protein>